<accession>A0A3N4L0G9</accession>
<evidence type="ECO:0000256" key="4">
    <source>
        <dbReference type="ARBA" id="ARBA00030028"/>
    </source>
</evidence>
<evidence type="ECO:0000256" key="1">
    <source>
        <dbReference type="ARBA" id="ARBA00010546"/>
    </source>
</evidence>
<dbReference type="GO" id="GO:0034198">
    <property type="term" value="P:cellular response to amino acid starvation"/>
    <property type="evidence" value="ECO:0007669"/>
    <property type="project" value="TreeGrafter"/>
</dbReference>
<evidence type="ECO:0000256" key="5">
    <source>
        <dbReference type="RuleBase" id="RU368069"/>
    </source>
</evidence>
<dbReference type="STRING" id="1392247.A0A3N4L0G9"/>
<keyword evidence="5 7" id="KW-0732">Signal</keyword>
<dbReference type="Pfam" id="PF03666">
    <property type="entry name" value="NPR3"/>
    <property type="match status" value="1"/>
</dbReference>
<evidence type="ECO:0000259" key="8">
    <source>
        <dbReference type="Pfam" id="PF24064"/>
    </source>
</evidence>
<evidence type="ECO:0000313" key="9">
    <source>
        <dbReference type="EMBL" id="RPB14992.1"/>
    </source>
</evidence>
<feature type="compositionally biased region" description="Acidic residues" evidence="6">
    <location>
        <begin position="201"/>
        <end position="223"/>
    </location>
</feature>
<dbReference type="Pfam" id="PF24064">
    <property type="entry name" value="HTH_NPRL3"/>
    <property type="match status" value="1"/>
</dbReference>
<dbReference type="GO" id="GO:1904262">
    <property type="term" value="P:negative regulation of TORC1 signaling"/>
    <property type="evidence" value="ECO:0007669"/>
    <property type="project" value="TreeGrafter"/>
</dbReference>
<dbReference type="Proteomes" id="UP000277580">
    <property type="component" value="Unassembled WGS sequence"/>
</dbReference>
<evidence type="ECO:0000256" key="3">
    <source>
        <dbReference type="ARBA" id="ARBA00025376"/>
    </source>
</evidence>
<keyword evidence="10" id="KW-1185">Reference proteome</keyword>
<dbReference type="PANTHER" id="PTHR13153:SF5">
    <property type="entry name" value="GATOR COMPLEX PROTEIN NPRL3"/>
    <property type="match status" value="1"/>
</dbReference>
<dbReference type="InterPro" id="IPR056603">
    <property type="entry name" value="HTH_NPRL3"/>
</dbReference>
<dbReference type="GO" id="GO:0038202">
    <property type="term" value="P:TORC1 signaling"/>
    <property type="evidence" value="ECO:0007669"/>
    <property type="project" value="TreeGrafter"/>
</dbReference>
<dbReference type="OrthoDB" id="18648at2759"/>
<feature type="signal peptide" evidence="7">
    <location>
        <begin position="1"/>
        <end position="25"/>
    </location>
</feature>
<evidence type="ECO:0000256" key="7">
    <source>
        <dbReference type="SAM" id="SignalP"/>
    </source>
</evidence>
<dbReference type="AlphaFoldDB" id="A0A3N4L0G9"/>
<proteinExistence type="inferred from homology"/>
<dbReference type="InterPro" id="IPR005365">
    <property type="entry name" value="Npr3"/>
</dbReference>
<evidence type="ECO:0000256" key="2">
    <source>
        <dbReference type="ARBA" id="ARBA00017880"/>
    </source>
</evidence>
<keyword evidence="5" id="KW-0469">Meiosis</keyword>
<dbReference type="GO" id="GO:0051321">
    <property type="term" value="P:meiotic cell cycle"/>
    <property type="evidence" value="ECO:0007669"/>
    <property type="project" value="UniProtKB-UniRule"/>
</dbReference>
<reference evidence="9 10" key="1">
    <citation type="journal article" date="2018" name="Nat. Ecol. Evol.">
        <title>Pezizomycetes genomes reveal the molecular basis of ectomycorrhizal truffle lifestyle.</title>
        <authorList>
            <person name="Murat C."/>
            <person name="Payen T."/>
            <person name="Noel B."/>
            <person name="Kuo A."/>
            <person name="Morin E."/>
            <person name="Chen J."/>
            <person name="Kohler A."/>
            <person name="Krizsan K."/>
            <person name="Balestrini R."/>
            <person name="Da Silva C."/>
            <person name="Montanini B."/>
            <person name="Hainaut M."/>
            <person name="Levati E."/>
            <person name="Barry K.W."/>
            <person name="Belfiori B."/>
            <person name="Cichocki N."/>
            <person name="Clum A."/>
            <person name="Dockter R.B."/>
            <person name="Fauchery L."/>
            <person name="Guy J."/>
            <person name="Iotti M."/>
            <person name="Le Tacon F."/>
            <person name="Lindquist E.A."/>
            <person name="Lipzen A."/>
            <person name="Malagnac F."/>
            <person name="Mello A."/>
            <person name="Molinier V."/>
            <person name="Miyauchi S."/>
            <person name="Poulain J."/>
            <person name="Riccioni C."/>
            <person name="Rubini A."/>
            <person name="Sitrit Y."/>
            <person name="Splivallo R."/>
            <person name="Traeger S."/>
            <person name="Wang M."/>
            <person name="Zifcakova L."/>
            <person name="Wipf D."/>
            <person name="Zambonelli A."/>
            <person name="Paolocci F."/>
            <person name="Nowrousian M."/>
            <person name="Ottonello S."/>
            <person name="Baldrian P."/>
            <person name="Spatafora J.W."/>
            <person name="Henrissat B."/>
            <person name="Nagy L.G."/>
            <person name="Aury J.M."/>
            <person name="Wincker P."/>
            <person name="Grigoriev I.V."/>
            <person name="Bonfante P."/>
            <person name="Martin F.M."/>
        </authorList>
    </citation>
    <scope>NUCLEOTIDE SEQUENCE [LARGE SCALE GENOMIC DNA]</scope>
    <source>
        <strain evidence="9 10">CCBAS932</strain>
    </source>
</reference>
<feature type="compositionally biased region" description="Acidic residues" evidence="6">
    <location>
        <begin position="238"/>
        <end position="249"/>
    </location>
</feature>
<gene>
    <name evidence="9" type="ORF">P167DRAFT_519268</name>
</gene>
<evidence type="ECO:0000313" key="10">
    <source>
        <dbReference type="Proteomes" id="UP000277580"/>
    </source>
</evidence>
<dbReference type="PANTHER" id="PTHR13153">
    <property type="entry name" value="CGTHBA PROTEIN -14 GENE PROTEIN"/>
    <property type="match status" value="1"/>
</dbReference>
<dbReference type="EMBL" id="ML119115">
    <property type="protein sequence ID" value="RPB14992.1"/>
    <property type="molecule type" value="Genomic_DNA"/>
</dbReference>
<feature type="domain" description="GATOR1 complex protein NPRL3 C-terminal HTH" evidence="8">
    <location>
        <begin position="646"/>
        <end position="707"/>
    </location>
</feature>
<feature type="compositionally biased region" description="Low complexity" evidence="6">
    <location>
        <begin position="50"/>
        <end position="64"/>
    </location>
</feature>
<feature type="compositionally biased region" description="Pro residues" evidence="6">
    <location>
        <begin position="33"/>
        <end position="44"/>
    </location>
</feature>
<dbReference type="GO" id="GO:0005774">
    <property type="term" value="C:vacuolar membrane"/>
    <property type="evidence" value="ECO:0007669"/>
    <property type="project" value="UniProtKB-SubCell"/>
</dbReference>
<comment type="function">
    <text evidence="3 5">Mediates inactivation of the TORC1 complex in response to amino acid starvation. Required for meiotic nuclear division.</text>
</comment>
<dbReference type="GO" id="GO:0010508">
    <property type="term" value="P:positive regulation of autophagy"/>
    <property type="evidence" value="ECO:0007669"/>
    <property type="project" value="TreeGrafter"/>
</dbReference>
<comment type="similarity">
    <text evidence="1 5">Belongs to the NPR3 family.</text>
</comment>
<evidence type="ECO:0000256" key="6">
    <source>
        <dbReference type="SAM" id="MobiDB-lite"/>
    </source>
</evidence>
<organism evidence="9 10">
    <name type="scientific">Morchella conica CCBAS932</name>
    <dbReference type="NCBI Taxonomy" id="1392247"/>
    <lineage>
        <taxon>Eukaryota</taxon>
        <taxon>Fungi</taxon>
        <taxon>Dikarya</taxon>
        <taxon>Ascomycota</taxon>
        <taxon>Pezizomycotina</taxon>
        <taxon>Pezizomycetes</taxon>
        <taxon>Pezizales</taxon>
        <taxon>Morchellaceae</taxon>
        <taxon>Morchella</taxon>
    </lineage>
</organism>
<feature type="chain" id="PRO_5017969592" description="Nitrogen permease regulator 3" evidence="7">
    <location>
        <begin position="26"/>
        <end position="715"/>
    </location>
</feature>
<protein>
    <recommendedName>
        <fullName evidence="2 5">Nitrogen permease regulator 3</fullName>
    </recommendedName>
    <alternativeName>
        <fullName evidence="4 5">Required for meiotic nuclear division protein 11</fullName>
    </alternativeName>
</protein>
<dbReference type="GO" id="GO:1990130">
    <property type="term" value="C:GATOR1 complex"/>
    <property type="evidence" value="ECO:0007669"/>
    <property type="project" value="TreeGrafter"/>
</dbReference>
<name>A0A3N4L0G9_9PEZI</name>
<comment type="subcellular location">
    <subcellularLocation>
        <location evidence="5">Vacuole membrane</location>
        <topology evidence="5">Peripheral membrane protein</topology>
    </subcellularLocation>
</comment>
<dbReference type="FunCoup" id="A0A3N4L0G9">
    <property type="interactions" value="105"/>
</dbReference>
<feature type="region of interest" description="Disordered" evidence="6">
    <location>
        <begin position="168"/>
        <end position="254"/>
    </location>
</feature>
<feature type="region of interest" description="Disordered" evidence="6">
    <location>
        <begin position="25"/>
        <end position="121"/>
    </location>
</feature>
<dbReference type="InParanoid" id="A0A3N4L0G9"/>
<sequence length="715" mass="79846">MNPPRTPTPNACLIAILLITRDSSGDKLTFHYPPKPTVDTPLPPNSTYTASSASSSAASDVASSGDEDDDRQSLTTLHDLTAVERSESGSRIGRRRSRKAVVPEEPAEEEETTKDDGGPPWETVLGFKADFLAGLLAPKAGMCKRKFELTVDDVVFLGFPLHVRPDGTWRKKKKRRGRGTEEEELKERMEEAVVVDRGSDVEEEEEKEEDVGKEEEAEEEEGVEATAATAAGANGGDVADEEKDGDDEGSSTHGGGMSMFHVVFVLNPPEMEYHFRTKQIFNEVVKRFARALKYEQAKDGYVWREAVKINRLRDKAFPLTPSTAGMPFSELWRQILEQSGLAYAISRIFTDISQNKIAHIFLNNALGLSLQIPITTETSVLPCITDPQIPGLPLTTADSFGDDDNEGDNLLVRHFTLLFLVDVDSILKDIAAESSDSSNSLAHFVKSCKPSMSFLQISNSSGIPLHNIQVMARHLIHWRKARAIPPIHHRDIYIVSPNADMKHLHTLIPVYAKLFPTLPTLPKILSLLSQKPKQFAAFIPSRDHRSAYCDILAWLLRHGLVTQLRNFAWIRVTRDIKLRVFREQQQQQTALLSRSLSLSRSISRSRSPSPEPSRADIVASAAFAYEPHPEDPAFEESIVLAPHQASAVESAWLEMMTRGQPPDVRALWDRLLKYLNGQHAIEKIAVREGISRRDVRRVLGVFDEYIIYVSIDPQL</sequence>